<evidence type="ECO:0000256" key="7">
    <source>
        <dbReference type="ARBA" id="ARBA00022989"/>
    </source>
</evidence>
<evidence type="ECO:0000256" key="12">
    <source>
        <dbReference type="ARBA" id="ARBA00048548"/>
    </source>
</evidence>
<dbReference type="SUPFAM" id="SSF52540">
    <property type="entry name" value="P-loop containing nucleoside triphosphate hydrolases"/>
    <property type="match status" value="1"/>
</dbReference>
<evidence type="ECO:0000256" key="13">
    <source>
        <dbReference type="SAM" id="Phobius"/>
    </source>
</evidence>
<evidence type="ECO:0000256" key="8">
    <source>
        <dbReference type="ARBA" id="ARBA00023054"/>
    </source>
</evidence>
<keyword evidence="16" id="KW-1185">Reference proteome</keyword>
<dbReference type="GO" id="GO:0003924">
    <property type="term" value="F:GTPase activity"/>
    <property type="evidence" value="ECO:0000318"/>
    <property type="project" value="GO_Central"/>
</dbReference>
<keyword evidence="2 13" id="KW-0812">Transmembrane</keyword>
<keyword evidence="3" id="KW-0547">Nucleotide-binding</keyword>
<dbReference type="CDD" id="cd09912">
    <property type="entry name" value="DLP_2"/>
    <property type="match status" value="1"/>
</dbReference>
<dbReference type="Gene3D" id="1.20.5.110">
    <property type="match status" value="1"/>
</dbReference>
<accession>A0A1S4GD31</accession>
<dbReference type="Pfam" id="PF04799">
    <property type="entry name" value="Fzo_mitofusin"/>
    <property type="match status" value="1"/>
</dbReference>
<evidence type="ECO:0000256" key="9">
    <source>
        <dbReference type="ARBA" id="ARBA00023128"/>
    </source>
</evidence>
<evidence type="ECO:0000256" key="10">
    <source>
        <dbReference type="ARBA" id="ARBA00023134"/>
    </source>
</evidence>
<dbReference type="FunFam" id="1.20.5.110:FF:000012">
    <property type="entry name" value="Mitofusin 2"/>
    <property type="match status" value="1"/>
</dbReference>
<comment type="catalytic activity">
    <reaction evidence="12">
        <text>GTP + H2O = GDP + phosphate + H(+)</text>
        <dbReference type="Rhea" id="RHEA:19669"/>
        <dbReference type="ChEBI" id="CHEBI:15377"/>
        <dbReference type="ChEBI" id="CHEBI:15378"/>
        <dbReference type="ChEBI" id="CHEBI:37565"/>
        <dbReference type="ChEBI" id="CHEBI:43474"/>
        <dbReference type="ChEBI" id="CHEBI:58189"/>
    </reaction>
</comment>
<dbReference type="SUPFAM" id="SSF111479">
    <property type="entry name" value="Fzo-like conserved region"/>
    <property type="match status" value="1"/>
</dbReference>
<keyword evidence="6" id="KW-0832">Ubl conjugation</keyword>
<keyword evidence="11 13" id="KW-0472">Membrane</keyword>
<evidence type="ECO:0000313" key="15">
    <source>
        <dbReference type="EnsemblMetazoa" id="AGAP001802-PA"/>
    </source>
</evidence>
<evidence type="ECO:0000313" key="16">
    <source>
        <dbReference type="Proteomes" id="UP000007062"/>
    </source>
</evidence>
<evidence type="ECO:0000256" key="3">
    <source>
        <dbReference type="ARBA" id="ARBA00022741"/>
    </source>
</evidence>
<reference evidence="15 16" key="1">
    <citation type="journal article" date="2002" name="Science">
        <title>The genome sequence of the malaria mosquito Anopheles gambiae.</title>
        <authorList>
            <person name="Holt R.A."/>
            <person name="Subramanian G.M."/>
            <person name="Halpern A."/>
            <person name="Sutton G.G."/>
            <person name="Charlab R."/>
            <person name="Nusskern D.R."/>
            <person name="Wincker P."/>
            <person name="Clark A.G."/>
            <person name="Ribeiro J.M."/>
            <person name="Wides R."/>
            <person name="Salzberg S.L."/>
            <person name="Loftus B."/>
            <person name="Yandell M."/>
            <person name="Majoros W.H."/>
            <person name="Rusch D.B."/>
            <person name="Lai Z."/>
            <person name="Kraft C.L."/>
            <person name="Abril J.F."/>
            <person name="Anthouard V."/>
            <person name="Arensburger P."/>
            <person name="Atkinson P.W."/>
            <person name="Baden H."/>
            <person name="de Berardinis V."/>
            <person name="Baldwin D."/>
            <person name="Benes V."/>
            <person name="Biedler J."/>
            <person name="Blass C."/>
            <person name="Bolanos R."/>
            <person name="Boscus D."/>
            <person name="Barnstead M."/>
            <person name="Cai S."/>
            <person name="Center A."/>
            <person name="Chaturverdi K."/>
            <person name="Christophides G.K."/>
            <person name="Chrystal M.A."/>
            <person name="Clamp M."/>
            <person name="Cravchik A."/>
            <person name="Curwen V."/>
            <person name="Dana A."/>
            <person name="Delcher A."/>
            <person name="Dew I."/>
            <person name="Evans C.A."/>
            <person name="Flanigan M."/>
            <person name="Grundschober-Freimoser A."/>
            <person name="Friedli L."/>
            <person name="Gu Z."/>
            <person name="Guan P."/>
            <person name="Guigo R."/>
            <person name="Hillenmeyer M.E."/>
            <person name="Hladun S.L."/>
            <person name="Hogan J.R."/>
            <person name="Hong Y.S."/>
            <person name="Hoover J."/>
            <person name="Jaillon O."/>
            <person name="Ke Z."/>
            <person name="Kodira C."/>
            <person name="Kokoza E."/>
            <person name="Koutsos A."/>
            <person name="Letunic I."/>
            <person name="Levitsky A."/>
            <person name="Liang Y."/>
            <person name="Lin J.J."/>
            <person name="Lobo N.F."/>
            <person name="Lopez J.R."/>
            <person name="Malek J.A."/>
            <person name="McIntosh T.C."/>
            <person name="Meister S."/>
            <person name="Miller J."/>
            <person name="Mobarry C."/>
            <person name="Mongin E."/>
            <person name="Murphy S.D."/>
            <person name="O'Brochta D.A."/>
            <person name="Pfannkoch C."/>
            <person name="Qi R."/>
            <person name="Regier M.A."/>
            <person name="Remington K."/>
            <person name="Shao H."/>
            <person name="Sharakhova M.V."/>
            <person name="Sitter C.D."/>
            <person name="Shetty J."/>
            <person name="Smith T.J."/>
            <person name="Strong R."/>
            <person name="Sun J."/>
            <person name="Thomasova D."/>
            <person name="Ton L.Q."/>
            <person name="Topalis P."/>
            <person name="Tu Z."/>
            <person name="Unger M.F."/>
            <person name="Walenz B."/>
            <person name="Wang A."/>
            <person name="Wang J."/>
            <person name="Wang M."/>
            <person name="Wang X."/>
            <person name="Woodford K.J."/>
            <person name="Wortman J.R."/>
            <person name="Wu M."/>
            <person name="Yao A."/>
            <person name="Zdobnov E.M."/>
            <person name="Zhang H."/>
            <person name="Zhao Q."/>
            <person name="Zhao S."/>
            <person name="Zhu S.C."/>
            <person name="Zhimulev I."/>
            <person name="Coluzzi M."/>
            <person name="della Torre A."/>
            <person name="Roth C.W."/>
            <person name="Louis C."/>
            <person name="Kalush F."/>
            <person name="Mural R.J."/>
            <person name="Myers E.W."/>
            <person name="Adams M.D."/>
            <person name="Smith H.O."/>
            <person name="Broder S."/>
            <person name="Gardner M.J."/>
            <person name="Fraser C.M."/>
            <person name="Birney E."/>
            <person name="Bork P."/>
            <person name="Brey P.T."/>
            <person name="Venter J.C."/>
            <person name="Weissenbach J."/>
            <person name="Kafatos F.C."/>
            <person name="Collins F.H."/>
            <person name="Hoffman S.L."/>
        </authorList>
    </citation>
    <scope>NUCLEOTIDE SEQUENCE [LARGE SCALE GENOMIC DNA]</scope>
    <source>
        <strain evidence="15 16">PEST</strain>
    </source>
</reference>
<dbReference type="FunFam" id="3.40.50.300:FF:000214">
    <property type="entry name" value="Mitofusin 2"/>
    <property type="match status" value="1"/>
</dbReference>
<feature type="transmembrane region" description="Helical" evidence="13">
    <location>
        <begin position="651"/>
        <end position="669"/>
    </location>
</feature>
<keyword evidence="7 13" id="KW-1133">Transmembrane helix</keyword>
<evidence type="ECO:0000256" key="4">
    <source>
        <dbReference type="ARBA" id="ARBA00022787"/>
    </source>
</evidence>
<dbReference type="VEuPathDB" id="VectorBase:AGAMI1_011154"/>
<evidence type="ECO:0000256" key="6">
    <source>
        <dbReference type="ARBA" id="ARBA00022843"/>
    </source>
</evidence>
<dbReference type="GeneID" id="1281313"/>
<proteinExistence type="predicted"/>
<dbReference type="GO" id="GO:0005741">
    <property type="term" value="C:mitochondrial outer membrane"/>
    <property type="evidence" value="ECO:0000318"/>
    <property type="project" value="GO_Central"/>
</dbReference>
<dbReference type="InterPro" id="IPR006884">
    <property type="entry name" value="Fzo/mitofusin_HR2"/>
</dbReference>
<dbReference type="Pfam" id="PF00350">
    <property type="entry name" value="Dynamin_N"/>
    <property type="match status" value="1"/>
</dbReference>
<name>A0A1S4GD31_ANOGA</name>
<evidence type="ECO:0000256" key="5">
    <source>
        <dbReference type="ARBA" id="ARBA00022801"/>
    </source>
</evidence>
<dbReference type="InterPro" id="IPR027094">
    <property type="entry name" value="Mitofusin_fam"/>
</dbReference>
<keyword evidence="4" id="KW-1000">Mitochondrion outer membrane</keyword>
<feature type="domain" description="Dynamin-type G" evidence="14">
    <location>
        <begin position="106"/>
        <end position="359"/>
    </location>
</feature>
<dbReference type="Gene3D" id="3.40.50.300">
    <property type="entry name" value="P-loop containing nucleotide triphosphate hydrolases"/>
    <property type="match status" value="1"/>
</dbReference>
<protein>
    <submittedName>
        <fullName evidence="15">Dynamin-type G domain-containing protein</fullName>
    </submittedName>
</protein>
<dbReference type="Proteomes" id="UP000007062">
    <property type="component" value="Chromosome 2R"/>
</dbReference>
<dbReference type="InterPro" id="IPR027417">
    <property type="entry name" value="P-loop_NTPase"/>
</dbReference>
<dbReference type="PROSITE" id="PS51718">
    <property type="entry name" value="G_DYNAMIN_2"/>
    <property type="match status" value="1"/>
</dbReference>
<keyword evidence="8" id="KW-0175">Coiled coil</keyword>
<dbReference type="PANTHER" id="PTHR10465:SF3">
    <property type="entry name" value="TRANSMEMBRANE GTPASE MARF-RELATED"/>
    <property type="match status" value="1"/>
</dbReference>
<keyword evidence="9" id="KW-0496">Mitochondrion</keyword>
<dbReference type="AlphaFoldDB" id="A0A1S4GD31"/>
<evidence type="ECO:0000259" key="14">
    <source>
        <dbReference type="PROSITE" id="PS51718"/>
    </source>
</evidence>
<dbReference type="EMBL" id="AAAB01008987">
    <property type="status" value="NOT_ANNOTATED_CDS"/>
    <property type="molecule type" value="Genomic_DNA"/>
</dbReference>
<dbReference type="PANTHER" id="PTHR10465">
    <property type="entry name" value="TRANSMEMBRANE GTPASE FZO1"/>
    <property type="match status" value="1"/>
</dbReference>
<reference evidence="15" key="3">
    <citation type="submission" date="2020-05" db="UniProtKB">
        <authorList>
            <consortium name="EnsemblMetazoa"/>
        </authorList>
    </citation>
    <scope>IDENTIFICATION</scope>
    <source>
        <strain evidence="15">PEST</strain>
    </source>
</reference>
<dbReference type="RefSeq" id="XP_061505403.1">
    <property type="nucleotide sequence ID" value="XM_061649419.1"/>
</dbReference>
<evidence type="ECO:0000256" key="11">
    <source>
        <dbReference type="ARBA" id="ARBA00023136"/>
    </source>
</evidence>
<dbReference type="GO" id="GO:0051646">
    <property type="term" value="P:mitochondrion localization"/>
    <property type="evidence" value="ECO:0000318"/>
    <property type="project" value="GO_Central"/>
</dbReference>
<comment type="subcellular location">
    <subcellularLocation>
        <location evidence="1">Mitochondrion outer membrane</location>
        <topology evidence="1">Multi-pass membrane protein</topology>
    </subcellularLocation>
</comment>
<keyword evidence="5" id="KW-0378">Hydrolase</keyword>
<dbReference type="CTD" id="31581"/>
<dbReference type="InterPro" id="IPR045063">
    <property type="entry name" value="Dynamin_N"/>
</dbReference>
<evidence type="ECO:0000256" key="1">
    <source>
        <dbReference type="ARBA" id="ARBA00004374"/>
    </source>
</evidence>
<reference evidence="15 16" key="2">
    <citation type="journal article" date="2004" name="Trends Parasitol.">
        <title>The Anopheles gambiae genome: an update.</title>
        <authorList>
            <person name="Mongin E."/>
            <person name="Louis C."/>
            <person name="Holt R.A."/>
            <person name="Birney E."/>
            <person name="Collins F.H."/>
        </authorList>
    </citation>
    <scope>NUCLEOTIDE SEQUENCE [LARGE SCALE GENOMIC DNA]</scope>
    <source>
        <strain evidence="15 16">PEST</strain>
    </source>
</reference>
<organism evidence="15 16">
    <name type="scientific">Anopheles gambiae</name>
    <name type="common">African malaria mosquito</name>
    <dbReference type="NCBI Taxonomy" id="7165"/>
    <lineage>
        <taxon>Eukaryota</taxon>
        <taxon>Metazoa</taxon>
        <taxon>Ecdysozoa</taxon>
        <taxon>Arthropoda</taxon>
        <taxon>Hexapoda</taxon>
        <taxon>Insecta</taxon>
        <taxon>Pterygota</taxon>
        <taxon>Neoptera</taxon>
        <taxon>Endopterygota</taxon>
        <taxon>Diptera</taxon>
        <taxon>Nematocera</taxon>
        <taxon>Culicoidea</taxon>
        <taxon>Culicidae</taxon>
        <taxon>Anophelinae</taxon>
        <taxon>Anopheles</taxon>
    </lineage>
</organism>
<evidence type="ECO:0000256" key="2">
    <source>
        <dbReference type="ARBA" id="ARBA00022692"/>
    </source>
</evidence>
<dbReference type="EnsemblMetazoa" id="AGAP001802-RA">
    <property type="protein sequence ID" value="AGAP001802-PA"/>
    <property type="gene ID" value="AGAP001802"/>
</dbReference>
<dbReference type="GO" id="GO:0005525">
    <property type="term" value="F:GTP binding"/>
    <property type="evidence" value="ECO:0007669"/>
    <property type="project" value="UniProtKB-KW"/>
</dbReference>
<dbReference type="HOGENOM" id="CLU_021212_1_0_1"/>
<dbReference type="InterPro" id="IPR030381">
    <property type="entry name" value="G_DYNAMIN_dom"/>
</dbReference>
<dbReference type="GO" id="GO:0008053">
    <property type="term" value="P:mitochondrial fusion"/>
    <property type="evidence" value="ECO:0000318"/>
    <property type="project" value="GO_Central"/>
</dbReference>
<keyword evidence="10" id="KW-0342">GTP-binding</keyword>
<sequence>MATYLNRTLSMVTGNGNASMYDTAALIDPNARTLHNNATDVSPLQIFVRAKKKINDIFVEINDYVVETTGFIEAELPASSEIVDKAEAEQFKSYVLKVRGIREVLARDNMKVAFFGRTSNGKSSVINAMLRDKILPSGIGHTTNCFCQVEGIDGHEAYLVKEGSDEKLNVTSVKQLANALCQEKLCESSLVRIFWPRERCSLLRDDVVFVDSPGVDVSPNLDDWIDNHCLNADVFVLVLNAESTMTLAEKSFFHEVSTRLSKPNIFVLNNRWDASASEPEFQESKELEKVKAQHQERCIDFLVKELKVATPKEAEERVFFVSARETLQARLKEQEGLPAIAGALADGFQNRYFEFQDFERKFEECISKSAVRTKFEQHSSRGKNIASDMRMMLDSIYERANVLRNQKLEQRKRLTDRIASTETSLMQVTREMKMKIHTMVEEVEQKVAKALNEEIWRLNVLVDEFNLPFHTDPLVLNVYKKEINAHVENGLGSNLRARLSTALAMNVETAQREMTSRMTALLPSEKMSAQQHQVVVRTQPFEMLYTLNCQNLCADFQEDLEFRFSWGIRALIARFNGKIRSSNRKAITHHRQNSNMNMSQVLSPTSPMCLMPENELITNEQLSVISKVAIASIGSQGTLGLVVAGLMLKTIGWRVIVGAGVIYGSVYLYERLSWTNTAKERNFKNQYVDHATRKLKLIVDLTSANCSHQVQQELSSTFARLCRVVDTASTEMNEELKQIESSLGVIETNQKQIKLLKNKANYIMNELEIFDSNYIKAN</sequence>
<dbReference type="KEGG" id="aga:1281313"/>